<dbReference type="Gene3D" id="3.30.2010.20">
    <property type="match status" value="1"/>
</dbReference>
<dbReference type="CDD" id="cd12952">
    <property type="entry name" value="MMP_ACEL2062"/>
    <property type="match status" value="1"/>
</dbReference>
<keyword evidence="2" id="KW-1185">Reference proteome</keyword>
<name>A0A5Q2FES0_9ACTN</name>
<reference evidence="1 2" key="1">
    <citation type="submission" date="2019-10" db="EMBL/GenBank/DDBJ databases">
        <title>Genomic analysis of Raineyella sp. CBA3103.</title>
        <authorList>
            <person name="Roh S.W."/>
        </authorList>
    </citation>
    <scope>NUCLEOTIDE SEQUENCE [LARGE SCALE GENOMIC DNA]</scope>
    <source>
        <strain evidence="1 2">CBA3103</strain>
    </source>
</reference>
<dbReference type="EMBL" id="CP045725">
    <property type="protein sequence ID" value="QGF24891.1"/>
    <property type="molecule type" value="Genomic_DNA"/>
</dbReference>
<dbReference type="Proteomes" id="UP000386847">
    <property type="component" value="Chromosome"/>
</dbReference>
<dbReference type="Pfam" id="PF06262">
    <property type="entry name" value="Zincin_1"/>
    <property type="match status" value="1"/>
</dbReference>
<sequence length="116" mass="13095">MVDISEEEFEAYVDAAIASVPEALLDLVENCILVIEDDPPADMPSLLGLYQGVPLDRRGHYYSGVLPDRILIFRRPLVRMCATVEELQEQVRITVVHEIAHFFGIDDARLHELGYA</sequence>
<proteinExistence type="predicted"/>
<dbReference type="KEGG" id="rain:Rai3103_16115"/>
<protein>
    <recommendedName>
        <fullName evidence="3">Zinicin-like metallopeptidase</fullName>
    </recommendedName>
</protein>
<dbReference type="InterPro" id="IPR010428">
    <property type="entry name" value="Zincin_1"/>
</dbReference>
<dbReference type="SUPFAM" id="SSF55486">
    <property type="entry name" value="Metalloproteases ('zincins'), catalytic domain"/>
    <property type="match status" value="1"/>
</dbReference>
<dbReference type="InterPro" id="IPR038555">
    <property type="entry name" value="Zincin_1_sf"/>
</dbReference>
<accession>A0A5Q2FES0</accession>
<evidence type="ECO:0008006" key="3">
    <source>
        <dbReference type="Google" id="ProtNLM"/>
    </source>
</evidence>
<organism evidence="1 2">
    <name type="scientific">Raineyella fluvialis</name>
    <dbReference type="NCBI Taxonomy" id="2662261"/>
    <lineage>
        <taxon>Bacteria</taxon>
        <taxon>Bacillati</taxon>
        <taxon>Actinomycetota</taxon>
        <taxon>Actinomycetes</taxon>
        <taxon>Propionibacteriales</taxon>
        <taxon>Propionibacteriaceae</taxon>
        <taxon>Raineyella</taxon>
    </lineage>
</organism>
<dbReference type="RefSeq" id="WP_153573420.1">
    <property type="nucleotide sequence ID" value="NZ_CP045725.1"/>
</dbReference>
<evidence type="ECO:0000313" key="2">
    <source>
        <dbReference type="Proteomes" id="UP000386847"/>
    </source>
</evidence>
<evidence type="ECO:0000313" key="1">
    <source>
        <dbReference type="EMBL" id="QGF24891.1"/>
    </source>
</evidence>
<dbReference type="AlphaFoldDB" id="A0A5Q2FES0"/>
<gene>
    <name evidence="1" type="ORF">Rai3103_16115</name>
</gene>